<dbReference type="GO" id="GO:0004722">
    <property type="term" value="F:protein serine/threonine phosphatase activity"/>
    <property type="evidence" value="ECO:0007669"/>
    <property type="project" value="UniProtKB-EC"/>
</dbReference>
<organism evidence="16 17">
    <name type="scientific">Crocodylus porosus</name>
    <name type="common">Saltwater crocodile</name>
    <name type="synonym">Estuarine crocodile</name>
    <dbReference type="NCBI Taxonomy" id="8502"/>
    <lineage>
        <taxon>Eukaryota</taxon>
        <taxon>Metazoa</taxon>
        <taxon>Chordata</taxon>
        <taxon>Craniata</taxon>
        <taxon>Vertebrata</taxon>
        <taxon>Euteleostomi</taxon>
        <taxon>Archelosauria</taxon>
        <taxon>Archosauria</taxon>
        <taxon>Crocodylia</taxon>
        <taxon>Longirostres</taxon>
        <taxon>Crocodylidae</taxon>
        <taxon>Crocodylus</taxon>
    </lineage>
</organism>
<evidence type="ECO:0000313" key="17">
    <source>
        <dbReference type="Proteomes" id="UP000594220"/>
    </source>
</evidence>
<evidence type="ECO:0000256" key="3">
    <source>
        <dbReference type="ARBA" id="ARBA00004637"/>
    </source>
</evidence>
<sequence>IGDRGQHTIPVLLRHPAGYGLSRITASLYLGNGTAANNKLLLFTNQISTVINVSVEVANTFHPHIQYLHAPITDNPAFRICDYFDPVADRIHAVDMQQGRTLLHCAAGVSRSAALCLAYLMKYHSMSLVNAHAWVKSCRPVIRPNYGFWEQLIQYEYKLFGTNTVRMISSPLGMIPDLYADEVRITVAF</sequence>
<dbReference type="PROSITE" id="PS00383">
    <property type="entry name" value="TYR_PHOSPHATASE_1"/>
    <property type="match status" value="1"/>
</dbReference>
<dbReference type="InterPro" id="IPR020420">
    <property type="entry name" value="Atypical_DUSP_subfamB"/>
</dbReference>
<evidence type="ECO:0000256" key="2">
    <source>
        <dbReference type="ARBA" id="ARBA00004496"/>
    </source>
</evidence>
<dbReference type="SMART" id="SM00195">
    <property type="entry name" value="DSPc"/>
    <property type="match status" value="1"/>
</dbReference>
<feature type="domain" description="Tyrosine specific protein phosphatases" evidence="15">
    <location>
        <begin position="81"/>
        <end position="140"/>
    </location>
</feature>
<evidence type="ECO:0000256" key="8">
    <source>
        <dbReference type="ARBA" id="ARBA00022912"/>
    </source>
</evidence>
<protein>
    <submittedName>
        <fullName evidence="16">Dual specificity phosphatase 21</fullName>
    </submittedName>
</protein>
<keyword evidence="6" id="KW-0999">Mitochondrion inner membrane</keyword>
<dbReference type="Proteomes" id="UP000594220">
    <property type="component" value="Unplaced"/>
</dbReference>
<dbReference type="GO" id="GO:0017017">
    <property type="term" value="F:MAP kinase tyrosine/serine/threonine phosphatase activity"/>
    <property type="evidence" value="ECO:0007669"/>
    <property type="project" value="InterPro"/>
</dbReference>
<keyword evidence="7" id="KW-0378">Hydrolase</keyword>
<evidence type="ECO:0000256" key="5">
    <source>
        <dbReference type="ARBA" id="ARBA00022490"/>
    </source>
</evidence>
<dbReference type="SUPFAM" id="SSF52799">
    <property type="entry name" value="(Phosphotyrosine protein) phosphatases II"/>
    <property type="match status" value="1"/>
</dbReference>
<comment type="catalytic activity">
    <reaction evidence="13">
        <text>O-phospho-L-threonyl-[protein] + H2O = L-threonyl-[protein] + phosphate</text>
        <dbReference type="Rhea" id="RHEA:47004"/>
        <dbReference type="Rhea" id="RHEA-COMP:11060"/>
        <dbReference type="Rhea" id="RHEA-COMP:11605"/>
        <dbReference type="ChEBI" id="CHEBI:15377"/>
        <dbReference type="ChEBI" id="CHEBI:30013"/>
        <dbReference type="ChEBI" id="CHEBI:43474"/>
        <dbReference type="ChEBI" id="CHEBI:61977"/>
        <dbReference type="EC" id="3.1.3.16"/>
    </reaction>
</comment>
<dbReference type="PANTHER" id="PTHR46495">
    <property type="entry name" value="DUAL SPECIFICITY PROTEIN PHOSPHATASE 21"/>
    <property type="match status" value="1"/>
</dbReference>
<keyword evidence="11" id="KW-0539">Nucleus</keyword>
<reference evidence="16" key="1">
    <citation type="submission" date="2025-08" db="UniProtKB">
        <authorList>
            <consortium name="Ensembl"/>
        </authorList>
    </citation>
    <scope>IDENTIFICATION</scope>
</reference>
<dbReference type="FunFam" id="3.90.190.10:FF:000049">
    <property type="entry name" value="Dual specificity protein phosphatase 14"/>
    <property type="match status" value="1"/>
</dbReference>
<evidence type="ECO:0000256" key="10">
    <source>
        <dbReference type="ARBA" id="ARBA00023136"/>
    </source>
</evidence>
<proteinExistence type="inferred from homology"/>
<comment type="similarity">
    <text evidence="4">Belongs to the protein-tyrosine phosphatase family. Non-receptor class dual specificity subfamily.</text>
</comment>
<dbReference type="InterPro" id="IPR016130">
    <property type="entry name" value="Tyr_Pase_AS"/>
</dbReference>
<dbReference type="InterPro" id="IPR000387">
    <property type="entry name" value="Tyr_Pase_dom"/>
</dbReference>
<evidence type="ECO:0000259" key="15">
    <source>
        <dbReference type="PROSITE" id="PS50056"/>
    </source>
</evidence>
<keyword evidence="17" id="KW-1185">Reference proteome</keyword>
<dbReference type="Ensembl" id="ENSCPRT00005010639.1">
    <property type="protein sequence ID" value="ENSCPRP00005009040.1"/>
    <property type="gene ID" value="ENSCPRG00005006443.1"/>
</dbReference>
<dbReference type="InterPro" id="IPR000340">
    <property type="entry name" value="Dual-sp_phosphatase_cat-dom"/>
</dbReference>
<evidence type="ECO:0000256" key="1">
    <source>
        <dbReference type="ARBA" id="ARBA00004123"/>
    </source>
</evidence>
<name>A0A7M4EGS3_CROPO</name>
<accession>A0A7M4EGS3</accession>
<reference evidence="16" key="2">
    <citation type="submission" date="2025-09" db="UniProtKB">
        <authorList>
            <consortium name="Ensembl"/>
        </authorList>
    </citation>
    <scope>IDENTIFICATION</scope>
</reference>
<dbReference type="PANTHER" id="PTHR46495:SF1">
    <property type="entry name" value="DUAL SPECIFICITY PHOSPHATASE 21"/>
    <property type="match status" value="1"/>
</dbReference>
<dbReference type="InterPro" id="IPR029021">
    <property type="entry name" value="Prot-tyrosine_phosphatase-like"/>
</dbReference>
<evidence type="ECO:0000256" key="4">
    <source>
        <dbReference type="ARBA" id="ARBA00008601"/>
    </source>
</evidence>
<dbReference type="PRINTS" id="PR01910">
    <property type="entry name" value="ADSPHPHTASEB"/>
</dbReference>
<dbReference type="PROSITE" id="PS50056">
    <property type="entry name" value="TYR_PHOSPHATASE_2"/>
    <property type="match status" value="1"/>
</dbReference>
<dbReference type="Pfam" id="PF00782">
    <property type="entry name" value="DSPc"/>
    <property type="match status" value="1"/>
</dbReference>
<comment type="subcellular location">
    <subcellularLocation>
        <location evidence="2">Cytoplasm</location>
    </subcellularLocation>
    <subcellularLocation>
        <location evidence="3">Mitochondrion inner membrane</location>
        <topology evidence="3">Peripheral membrane protein</topology>
    </subcellularLocation>
    <subcellularLocation>
        <location evidence="1">Nucleus</location>
    </subcellularLocation>
</comment>
<evidence type="ECO:0000313" key="16">
    <source>
        <dbReference type="Ensembl" id="ENSCPRP00005009040.1"/>
    </source>
</evidence>
<dbReference type="PROSITE" id="PS50054">
    <property type="entry name" value="TYR_PHOSPHATASE_DUAL"/>
    <property type="match status" value="1"/>
</dbReference>
<evidence type="ECO:0000256" key="13">
    <source>
        <dbReference type="ARBA" id="ARBA00048336"/>
    </source>
</evidence>
<dbReference type="AlphaFoldDB" id="A0A7M4EGS3"/>
<dbReference type="GO" id="GO:0005634">
    <property type="term" value="C:nucleus"/>
    <property type="evidence" value="ECO:0007669"/>
    <property type="project" value="UniProtKB-SubCell"/>
</dbReference>
<evidence type="ECO:0000256" key="12">
    <source>
        <dbReference type="ARBA" id="ARBA00047761"/>
    </source>
</evidence>
<evidence type="ECO:0000256" key="9">
    <source>
        <dbReference type="ARBA" id="ARBA00023128"/>
    </source>
</evidence>
<keyword evidence="10" id="KW-0472">Membrane</keyword>
<evidence type="ECO:0000259" key="14">
    <source>
        <dbReference type="PROSITE" id="PS50054"/>
    </source>
</evidence>
<dbReference type="GO" id="GO:0005743">
    <property type="term" value="C:mitochondrial inner membrane"/>
    <property type="evidence" value="ECO:0007669"/>
    <property type="project" value="UniProtKB-SubCell"/>
</dbReference>
<evidence type="ECO:0000256" key="7">
    <source>
        <dbReference type="ARBA" id="ARBA00022801"/>
    </source>
</evidence>
<dbReference type="Gene3D" id="3.90.190.10">
    <property type="entry name" value="Protein tyrosine phosphatase superfamily"/>
    <property type="match status" value="1"/>
</dbReference>
<keyword evidence="9" id="KW-0496">Mitochondrion</keyword>
<keyword evidence="5" id="KW-0963">Cytoplasm</keyword>
<dbReference type="PRINTS" id="PR01908">
    <property type="entry name" value="ADSPHPHTASE"/>
</dbReference>
<dbReference type="InterPro" id="IPR020422">
    <property type="entry name" value="TYR_PHOSPHATASE_DUAL_dom"/>
</dbReference>
<dbReference type="GO" id="GO:0004725">
    <property type="term" value="F:protein tyrosine phosphatase activity"/>
    <property type="evidence" value="ECO:0007669"/>
    <property type="project" value="Ensembl"/>
</dbReference>
<evidence type="ECO:0000256" key="11">
    <source>
        <dbReference type="ARBA" id="ARBA00023242"/>
    </source>
</evidence>
<feature type="domain" description="Tyrosine-protein phosphatase" evidence="14">
    <location>
        <begin position="20"/>
        <end position="161"/>
    </location>
</feature>
<keyword evidence="8" id="KW-0904">Protein phosphatase</keyword>
<gene>
    <name evidence="16" type="primary">DUSP21</name>
</gene>
<dbReference type="OMA" id="TVRWIDD"/>
<evidence type="ECO:0000256" key="6">
    <source>
        <dbReference type="ARBA" id="ARBA00022792"/>
    </source>
</evidence>
<dbReference type="GeneTree" id="ENSGT00940000163638"/>
<comment type="catalytic activity">
    <reaction evidence="12">
        <text>O-phospho-L-seryl-[protein] + H2O = L-seryl-[protein] + phosphate</text>
        <dbReference type="Rhea" id="RHEA:20629"/>
        <dbReference type="Rhea" id="RHEA-COMP:9863"/>
        <dbReference type="Rhea" id="RHEA-COMP:11604"/>
        <dbReference type="ChEBI" id="CHEBI:15377"/>
        <dbReference type="ChEBI" id="CHEBI:29999"/>
        <dbReference type="ChEBI" id="CHEBI:43474"/>
        <dbReference type="ChEBI" id="CHEBI:83421"/>
        <dbReference type="EC" id="3.1.3.16"/>
    </reaction>
</comment>